<keyword evidence="2" id="KW-1185">Reference proteome</keyword>
<evidence type="ECO:0000313" key="1">
    <source>
        <dbReference type="EMBL" id="GAA3987054.1"/>
    </source>
</evidence>
<organism evidence="1 2">
    <name type="scientific">Hymenobacter antarcticus</name>
    <dbReference type="NCBI Taxonomy" id="486270"/>
    <lineage>
        <taxon>Bacteria</taxon>
        <taxon>Pseudomonadati</taxon>
        <taxon>Bacteroidota</taxon>
        <taxon>Cytophagia</taxon>
        <taxon>Cytophagales</taxon>
        <taxon>Hymenobacteraceae</taxon>
        <taxon>Hymenobacter</taxon>
    </lineage>
</organism>
<dbReference type="EMBL" id="BAABDI010000030">
    <property type="protein sequence ID" value="GAA3987054.1"/>
    <property type="molecule type" value="Genomic_DNA"/>
</dbReference>
<dbReference type="Proteomes" id="UP001501556">
    <property type="component" value="Unassembled WGS sequence"/>
</dbReference>
<name>A0ABP7QTX7_9BACT</name>
<proteinExistence type="predicted"/>
<accession>A0ABP7QTX7</accession>
<protein>
    <submittedName>
        <fullName evidence="1">Uncharacterized protein</fullName>
    </submittedName>
</protein>
<reference evidence="2" key="1">
    <citation type="journal article" date="2019" name="Int. J. Syst. Evol. Microbiol.">
        <title>The Global Catalogue of Microorganisms (GCM) 10K type strain sequencing project: providing services to taxonomists for standard genome sequencing and annotation.</title>
        <authorList>
            <consortium name="The Broad Institute Genomics Platform"/>
            <consortium name="The Broad Institute Genome Sequencing Center for Infectious Disease"/>
            <person name="Wu L."/>
            <person name="Ma J."/>
        </authorList>
    </citation>
    <scope>NUCLEOTIDE SEQUENCE [LARGE SCALE GENOMIC DNA]</scope>
    <source>
        <strain evidence="2">JCM 17217</strain>
    </source>
</reference>
<gene>
    <name evidence="1" type="ORF">GCM10022407_34760</name>
</gene>
<comment type="caution">
    <text evidence="1">The sequence shown here is derived from an EMBL/GenBank/DDBJ whole genome shotgun (WGS) entry which is preliminary data.</text>
</comment>
<evidence type="ECO:0000313" key="2">
    <source>
        <dbReference type="Proteomes" id="UP001501556"/>
    </source>
</evidence>
<sequence>MSLMLFSTSKTGHFAQILTSGLLGNAVVAQLTPPDPGQIELYGHLVIQILVAVVTIWATVRKALQKPESVLRVPVASTTTTTSGPASDAPAQ</sequence>